<dbReference type="OrthoDB" id="8193815at2759"/>
<accession>A0A8S4R2K8</accession>
<keyword evidence="2" id="KW-1185">Reference proteome</keyword>
<dbReference type="Proteomes" id="UP000838756">
    <property type="component" value="Unassembled WGS sequence"/>
</dbReference>
<evidence type="ECO:0000313" key="1">
    <source>
        <dbReference type="EMBL" id="CAH2228999.1"/>
    </source>
</evidence>
<comment type="caution">
    <text evidence="1">The sequence shown here is derived from an EMBL/GenBank/DDBJ whole genome shotgun (WGS) entry which is preliminary data.</text>
</comment>
<dbReference type="AlphaFoldDB" id="A0A8S4R2K8"/>
<feature type="non-terminal residue" evidence="1">
    <location>
        <position position="1"/>
    </location>
</feature>
<organism evidence="1 2">
    <name type="scientific">Pararge aegeria aegeria</name>
    <dbReference type="NCBI Taxonomy" id="348720"/>
    <lineage>
        <taxon>Eukaryota</taxon>
        <taxon>Metazoa</taxon>
        <taxon>Ecdysozoa</taxon>
        <taxon>Arthropoda</taxon>
        <taxon>Hexapoda</taxon>
        <taxon>Insecta</taxon>
        <taxon>Pterygota</taxon>
        <taxon>Neoptera</taxon>
        <taxon>Endopterygota</taxon>
        <taxon>Lepidoptera</taxon>
        <taxon>Glossata</taxon>
        <taxon>Ditrysia</taxon>
        <taxon>Papilionoidea</taxon>
        <taxon>Nymphalidae</taxon>
        <taxon>Satyrinae</taxon>
        <taxon>Satyrini</taxon>
        <taxon>Parargina</taxon>
        <taxon>Pararge</taxon>
    </lineage>
</organism>
<proteinExistence type="predicted"/>
<evidence type="ECO:0000313" key="2">
    <source>
        <dbReference type="Proteomes" id="UP000838756"/>
    </source>
</evidence>
<protein>
    <submittedName>
        <fullName evidence="1">Jg174 protein</fullName>
    </submittedName>
</protein>
<sequence>MEYQPHKDATAHGVSLFCGRTGKQEQDCEVPEHTHRCISFLPLVAWKKSLCSDKATKLYSLDQTYRGRPKERWVDEIIRKEGEYWLTKVKDIQSWGKMEEAFTR</sequence>
<gene>
    <name evidence="1" type="primary">jg174</name>
    <name evidence="1" type="ORF">PAEG_LOCUS8499</name>
</gene>
<reference evidence="1" key="1">
    <citation type="submission" date="2022-03" db="EMBL/GenBank/DDBJ databases">
        <authorList>
            <person name="Lindestad O."/>
        </authorList>
    </citation>
    <scope>NUCLEOTIDE SEQUENCE</scope>
</reference>
<name>A0A8S4R2K8_9NEOP</name>
<dbReference type="EMBL" id="CAKXAJ010024643">
    <property type="protein sequence ID" value="CAH2228999.1"/>
    <property type="molecule type" value="Genomic_DNA"/>
</dbReference>